<accession>A0A5D2ZJD8</accession>
<gene>
    <name evidence="1" type="ORF">E1A91_A05G422700v1</name>
</gene>
<reference evidence="1 2" key="1">
    <citation type="submission" date="2019-07" db="EMBL/GenBank/DDBJ databases">
        <title>WGS assembly of Gossypium mustelinum.</title>
        <authorList>
            <person name="Chen Z.J."/>
            <person name="Sreedasyam A."/>
            <person name="Ando A."/>
            <person name="Song Q."/>
            <person name="De L."/>
            <person name="Hulse-Kemp A."/>
            <person name="Ding M."/>
            <person name="Ye W."/>
            <person name="Kirkbride R."/>
            <person name="Jenkins J."/>
            <person name="Plott C."/>
            <person name="Lovell J."/>
            <person name="Lin Y.-M."/>
            <person name="Vaughn R."/>
            <person name="Liu B."/>
            <person name="Li W."/>
            <person name="Simpson S."/>
            <person name="Scheffler B."/>
            <person name="Saski C."/>
            <person name="Grover C."/>
            <person name="Hu G."/>
            <person name="Conover J."/>
            <person name="Carlson J."/>
            <person name="Shu S."/>
            <person name="Boston L."/>
            <person name="Williams M."/>
            <person name="Peterson D."/>
            <person name="Mcgee K."/>
            <person name="Jones D."/>
            <person name="Wendel J."/>
            <person name="Stelly D."/>
            <person name="Grimwood J."/>
            <person name="Schmutz J."/>
        </authorList>
    </citation>
    <scope>NUCLEOTIDE SEQUENCE [LARGE SCALE GENOMIC DNA]</scope>
    <source>
        <strain evidence="1">1408120.09</strain>
    </source>
</reference>
<dbReference type="Proteomes" id="UP000323597">
    <property type="component" value="Chromosome A05"/>
</dbReference>
<evidence type="ECO:0000313" key="1">
    <source>
        <dbReference type="EMBL" id="TYJ38130.1"/>
    </source>
</evidence>
<organism evidence="1 2">
    <name type="scientific">Gossypium mustelinum</name>
    <name type="common">Cotton</name>
    <name type="synonym">Gossypium caicoense</name>
    <dbReference type="NCBI Taxonomy" id="34275"/>
    <lineage>
        <taxon>Eukaryota</taxon>
        <taxon>Viridiplantae</taxon>
        <taxon>Streptophyta</taxon>
        <taxon>Embryophyta</taxon>
        <taxon>Tracheophyta</taxon>
        <taxon>Spermatophyta</taxon>
        <taxon>Magnoliopsida</taxon>
        <taxon>eudicotyledons</taxon>
        <taxon>Gunneridae</taxon>
        <taxon>Pentapetalae</taxon>
        <taxon>rosids</taxon>
        <taxon>malvids</taxon>
        <taxon>Malvales</taxon>
        <taxon>Malvaceae</taxon>
        <taxon>Malvoideae</taxon>
        <taxon>Gossypium</taxon>
    </lineage>
</organism>
<protein>
    <submittedName>
        <fullName evidence="1">Uncharacterized protein</fullName>
    </submittedName>
</protein>
<dbReference type="EMBL" id="CM017640">
    <property type="protein sequence ID" value="TYJ38130.1"/>
    <property type="molecule type" value="Genomic_DNA"/>
</dbReference>
<dbReference type="AlphaFoldDB" id="A0A5D2ZJD8"/>
<sequence length="66" mass="8230">MLNELEAFENDRASSEYCSIKYSRFLLNIIDKDDIRYNNFKYENLCFHSFYYIYLARNKMCKYWIV</sequence>
<keyword evidence="2" id="KW-1185">Reference proteome</keyword>
<proteinExistence type="predicted"/>
<evidence type="ECO:0000313" key="2">
    <source>
        <dbReference type="Proteomes" id="UP000323597"/>
    </source>
</evidence>
<name>A0A5D2ZJD8_GOSMU</name>